<accession>A0A383AM18</accession>
<organism evidence="1">
    <name type="scientific">marine metagenome</name>
    <dbReference type="NCBI Taxonomy" id="408172"/>
    <lineage>
        <taxon>unclassified sequences</taxon>
        <taxon>metagenomes</taxon>
        <taxon>ecological metagenomes</taxon>
    </lineage>
</organism>
<gene>
    <name evidence="1" type="ORF">METZ01_LOCUS461465</name>
</gene>
<reference evidence="1" key="1">
    <citation type="submission" date="2018-05" db="EMBL/GenBank/DDBJ databases">
        <authorList>
            <person name="Lanie J.A."/>
            <person name="Ng W.-L."/>
            <person name="Kazmierczak K.M."/>
            <person name="Andrzejewski T.M."/>
            <person name="Davidsen T.M."/>
            <person name="Wayne K.J."/>
            <person name="Tettelin H."/>
            <person name="Glass J.I."/>
            <person name="Rusch D."/>
            <person name="Podicherti R."/>
            <person name="Tsui H.-C.T."/>
            <person name="Winkler M.E."/>
        </authorList>
    </citation>
    <scope>NUCLEOTIDE SEQUENCE</scope>
</reference>
<dbReference type="AlphaFoldDB" id="A0A383AM18"/>
<protein>
    <submittedName>
        <fullName evidence="1">Uncharacterized protein</fullName>
    </submittedName>
</protein>
<dbReference type="EMBL" id="UINC01193148">
    <property type="protein sequence ID" value="SVE08611.1"/>
    <property type="molecule type" value="Genomic_DNA"/>
</dbReference>
<sequence length="179" mass="20369">MNDEELNELEELLNHEIREFLIILTRNEVLYLDDSLTLMIEREVSNHDGTQLSTMRAVLPTAALPVPLELVDKIAMGVLYTTDPDNLGMDVELKFDSSELYLLREITQSFIKIGNEPVGFNLKKKIYGALYSEEYKTNKLADTLTKDIVLTSNDPPLVNLARPLYDAPNDAETKRSHEE</sequence>
<proteinExistence type="predicted"/>
<evidence type="ECO:0000313" key="1">
    <source>
        <dbReference type="EMBL" id="SVE08611.1"/>
    </source>
</evidence>
<name>A0A383AM18_9ZZZZ</name>